<evidence type="ECO:0000256" key="3">
    <source>
        <dbReference type="ARBA" id="ARBA00022989"/>
    </source>
</evidence>
<feature type="domain" description="Major facilitator superfamily (MFS) profile" evidence="6">
    <location>
        <begin position="96"/>
        <end position="276"/>
    </location>
</feature>
<protein>
    <recommendedName>
        <fullName evidence="6">Major facilitator superfamily (MFS) profile domain-containing protein</fullName>
    </recommendedName>
</protein>
<evidence type="ECO:0000259" key="6">
    <source>
        <dbReference type="PROSITE" id="PS50850"/>
    </source>
</evidence>
<dbReference type="Gene3D" id="1.20.1250.20">
    <property type="entry name" value="MFS general substrate transporter like domains"/>
    <property type="match status" value="2"/>
</dbReference>
<dbReference type="InterPro" id="IPR020846">
    <property type="entry name" value="MFS_dom"/>
</dbReference>
<evidence type="ECO:0000256" key="1">
    <source>
        <dbReference type="ARBA" id="ARBA00004651"/>
    </source>
</evidence>
<feature type="transmembrane region" description="Helical" evidence="5">
    <location>
        <begin position="47"/>
        <end position="69"/>
    </location>
</feature>
<evidence type="ECO:0000313" key="8">
    <source>
        <dbReference type="Proteomes" id="UP001321543"/>
    </source>
</evidence>
<proteinExistence type="predicted"/>
<dbReference type="PANTHER" id="PTHR23528">
    <property type="match status" value="1"/>
</dbReference>
<dbReference type="Proteomes" id="UP001321543">
    <property type="component" value="Chromosome"/>
</dbReference>
<evidence type="ECO:0000256" key="5">
    <source>
        <dbReference type="SAM" id="Phobius"/>
    </source>
</evidence>
<reference evidence="8" key="1">
    <citation type="journal article" date="2019" name="Int. J. Syst. Evol. Microbiol.">
        <title>The Global Catalogue of Microorganisms (GCM) 10K type strain sequencing project: providing services to taxonomists for standard genome sequencing and annotation.</title>
        <authorList>
            <consortium name="The Broad Institute Genomics Platform"/>
            <consortium name="The Broad Institute Genome Sequencing Center for Infectious Disease"/>
            <person name="Wu L."/>
            <person name="Ma J."/>
        </authorList>
    </citation>
    <scope>NUCLEOTIDE SEQUENCE [LARGE SCALE GENOMIC DNA]</scope>
    <source>
        <strain evidence="8">NBRC 106310</strain>
    </source>
</reference>
<dbReference type="EMBL" id="AP027728">
    <property type="protein sequence ID" value="BDZ40176.1"/>
    <property type="molecule type" value="Genomic_DNA"/>
</dbReference>
<sequence length="276" mass="29282">MLVSLSAIIADRVPEDQRGRASTAMGLPQVIALAAGMIIVTELVTDVGWSWIVIAAIALFAPVPFIIAYDEADPIEGSARPKAWRWNPGALRGYRDLGWAGLSRVLVNAGNLLGTTYLLYFLSDSLHLPNPDNALLILTLVYLGACALASWLGGVLTDRWRARRALVAVSAALQAAAALALALVPTWESGVVAAVLLGLGYGAFLSVDQALLTDLLPDPQTRARDLGIVNSAQHLPIAPLVGWLVLSVAGYSQLYLTAALIMVVGGIVVFRIRSVR</sequence>
<evidence type="ECO:0000256" key="2">
    <source>
        <dbReference type="ARBA" id="ARBA00022692"/>
    </source>
</evidence>
<dbReference type="PANTHER" id="PTHR23528:SF1">
    <property type="entry name" value="MAJOR FACILITATOR SUPERFAMILY (MFS) PROFILE DOMAIN-CONTAINING PROTEIN"/>
    <property type="match status" value="1"/>
</dbReference>
<evidence type="ECO:0000256" key="4">
    <source>
        <dbReference type="ARBA" id="ARBA00023136"/>
    </source>
</evidence>
<dbReference type="InterPro" id="IPR036259">
    <property type="entry name" value="MFS_trans_sf"/>
</dbReference>
<name>A0ABN6X655_9MICO</name>
<keyword evidence="4 5" id="KW-0472">Membrane</keyword>
<feature type="transmembrane region" description="Helical" evidence="5">
    <location>
        <begin position="190"/>
        <end position="207"/>
    </location>
</feature>
<feature type="transmembrane region" description="Helical" evidence="5">
    <location>
        <begin position="228"/>
        <end position="248"/>
    </location>
</feature>
<feature type="transmembrane region" description="Helical" evidence="5">
    <location>
        <begin position="21"/>
        <end position="41"/>
    </location>
</feature>
<dbReference type="RefSeq" id="WP_286300686.1">
    <property type="nucleotide sequence ID" value="NZ_AP027728.1"/>
</dbReference>
<gene>
    <name evidence="7" type="ORF">GCM10025863_27900</name>
</gene>
<keyword evidence="3 5" id="KW-1133">Transmembrane helix</keyword>
<keyword evidence="2 5" id="KW-0812">Transmembrane</keyword>
<dbReference type="InterPro" id="IPR011701">
    <property type="entry name" value="MFS"/>
</dbReference>
<comment type="subcellular location">
    <subcellularLocation>
        <location evidence="1">Cell membrane</location>
        <topology evidence="1">Multi-pass membrane protein</topology>
    </subcellularLocation>
</comment>
<keyword evidence="8" id="KW-1185">Reference proteome</keyword>
<feature type="transmembrane region" description="Helical" evidence="5">
    <location>
        <begin position="105"/>
        <end position="122"/>
    </location>
</feature>
<feature type="transmembrane region" description="Helical" evidence="5">
    <location>
        <begin position="134"/>
        <end position="153"/>
    </location>
</feature>
<dbReference type="CDD" id="cd06174">
    <property type="entry name" value="MFS"/>
    <property type="match status" value="1"/>
</dbReference>
<evidence type="ECO:0000313" key="7">
    <source>
        <dbReference type="EMBL" id="BDZ40176.1"/>
    </source>
</evidence>
<organism evidence="7 8">
    <name type="scientific">Microbacterium suwonense</name>
    <dbReference type="NCBI Taxonomy" id="683047"/>
    <lineage>
        <taxon>Bacteria</taxon>
        <taxon>Bacillati</taxon>
        <taxon>Actinomycetota</taxon>
        <taxon>Actinomycetes</taxon>
        <taxon>Micrococcales</taxon>
        <taxon>Microbacteriaceae</taxon>
        <taxon>Microbacterium</taxon>
    </lineage>
</organism>
<dbReference type="SUPFAM" id="SSF103473">
    <property type="entry name" value="MFS general substrate transporter"/>
    <property type="match status" value="1"/>
</dbReference>
<dbReference type="Pfam" id="PF07690">
    <property type="entry name" value="MFS_1"/>
    <property type="match status" value="1"/>
</dbReference>
<dbReference type="PROSITE" id="PS50850">
    <property type="entry name" value="MFS"/>
    <property type="match status" value="1"/>
</dbReference>
<feature type="transmembrane region" description="Helical" evidence="5">
    <location>
        <begin position="254"/>
        <end position="272"/>
    </location>
</feature>
<feature type="transmembrane region" description="Helical" evidence="5">
    <location>
        <begin position="165"/>
        <end position="184"/>
    </location>
</feature>
<accession>A0ABN6X655</accession>